<organism evidence="2 3">
    <name type="scientific">Pseudalgibacter alginicilyticus</name>
    <dbReference type="NCBI Taxonomy" id="1736674"/>
    <lineage>
        <taxon>Bacteria</taxon>
        <taxon>Pseudomonadati</taxon>
        <taxon>Bacteroidota</taxon>
        <taxon>Flavobacteriia</taxon>
        <taxon>Flavobacteriales</taxon>
        <taxon>Flavobacteriaceae</taxon>
        <taxon>Pseudalgibacter</taxon>
    </lineage>
</organism>
<dbReference type="EMBL" id="CP012898">
    <property type="protein sequence ID" value="ALJ03695.1"/>
    <property type="molecule type" value="Genomic_DNA"/>
</dbReference>
<accession>A0A0P0D7G5</accession>
<dbReference type="KEGG" id="ahz:APS56_00375"/>
<dbReference type="InterPro" id="IPR012349">
    <property type="entry name" value="Split_barrel_FMN-bd"/>
</dbReference>
<dbReference type="InterPro" id="IPR038725">
    <property type="entry name" value="YdaG_split_barrel_FMN-bd"/>
</dbReference>
<dbReference type="OrthoDB" id="1432662at2"/>
<proteinExistence type="predicted"/>
<dbReference type="STRING" id="1736674.APS56_00375"/>
<sequence>MNTNKYNIKGKEKLEKISKLIQEPKVVMLLTALNKTPVSVSPMTIQEIDEQGDIWFFSSKESSHFTDIEFDNKVQIIYVDNTNQTYISMYGNATHIVDKMKVVELWNSEMNNWFDDKDDSNLVLLNVNIDTAHYWNSNDKRLVSF</sequence>
<gene>
    <name evidence="2" type="ORF">APS56_00375</name>
</gene>
<dbReference type="Proteomes" id="UP000057981">
    <property type="component" value="Chromosome"/>
</dbReference>
<dbReference type="Pfam" id="PF16242">
    <property type="entry name" value="Pyrid_ox_like"/>
    <property type="match status" value="1"/>
</dbReference>
<evidence type="ECO:0000313" key="3">
    <source>
        <dbReference type="Proteomes" id="UP000057981"/>
    </source>
</evidence>
<feature type="domain" description="General stress protein FMN-binding split barrel" evidence="1">
    <location>
        <begin position="12"/>
        <end position="143"/>
    </location>
</feature>
<dbReference type="InterPro" id="IPR052917">
    <property type="entry name" value="Stress-Dev_Protein"/>
</dbReference>
<name>A0A0P0D7G5_9FLAO</name>
<reference evidence="2 3" key="1">
    <citation type="submission" date="2015-10" db="EMBL/GenBank/DDBJ databases">
        <authorList>
            <person name="Gilbert D.G."/>
        </authorList>
    </citation>
    <scope>NUCLEOTIDE SEQUENCE [LARGE SCALE GENOMIC DNA]</scope>
    <source>
        <strain evidence="3">HZ-22</strain>
    </source>
</reference>
<keyword evidence="3" id="KW-1185">Reference proteome</keyword>
<evidence type="ECO:0000259" key="1">
    <source>
        <dbReference type="Pfam" id="PF16242"/>
    </source>
</evidence>
<dbReference type="SUPFAM" id="SSF50475">
    <property type="entry name" value="FMN-binding split barrel"/>
    <property type="match status" value="1"/>
</dbReference>
<protein>
    <submittedName>
        <fullName evidence="2">General stress protein</fullName>
    </submittedName>
</protein>
<dbReference type="AlphaFoldDB" id="A0A0P0D7G5"/>
<dbReference type="Gene3D" id="2.30.110.10">
    <property type="entry name" value="Electron Transport, Fmn-binding Protein, Chain A"/>
    <property type="match status" value="1"/>
</dbReference>
<dbReference type="RefSeq" id="WP_054723727.1">
    <property type="nucleotide sequence ID" value="NZ_CP012898.1"/>
</dbReference>
<dbReference type="PANTHER" id="PTHR34818">
    <property type="entry name" value="PROTEIN BLI-3"/>
    <property type="match status" value="1"/>
</dbReference>
<dbReference type="PANTHER" id="PTHR34818:SF1">
    <property type="entry name" value="PROTEIN BLI-3"/>
    <property type="match status" value="1"/>
</dbReference>
<evidence type="ECO:0000313" key="2">
    <source>
        <dbReference type="EMBL" id="ALJ03695.1"/>
    </source>
</evidence>